<evidence type="ECO:0000313" key="1">
    <source>
        <dbReference type="EMBL" id="KAF2145465.1"/>
    </source>
</evidence>
<evidence type="ECO:0000313" key="2">
    <source>
        <dbReference type="Proteomes" id="UP000799438"/>
    </source>
</evidence>
<organism evidence="1 2">
    <name type="scientific">Aplosporella prunicola CBS 121167</name>
    <dbReference type="NCBI Taxonomy" id="1176127"/>
    <lineage>
        <taxon>Eukaryota</taxon>
        <taxon>Fungi</taxon>
        <taxon>Dikarya</taxon>
        <taxon>Ascomycota</taxon>
        <taxon>Pezizomycotina</taxon>
        <taxon>Dothideomycetes</taxon>
        <taxon>Dothideomycetes incertae sedis</taxon>
        <taxon>Botryosphaeriales</taxon>
        <taxon>Aplosporellaceae</taxon>
        <taxon>Aplosporella</taxon>
    </lineage>
</organism>
<sequence length="201" mass="23401">MNVCVRRRKTKGEGVERQAARLGTVPYGTSVSDQPHPPNLTRTQTSRLHHAPARCLALSYPILSYPTYARPAPISFPFLPLYTSTYPARRRNAREEEITTIPERPTTRTAELGIRRHLEARRRRAITTATATTGRFCNWFERVFLRVCCLLFYLDRRRRRRRRGRRRRLNGGRGGVYVYCIYRIRCCCGRVGIGRSRLVGY</sequence>
<keyword evidence="2" id="KW-1185">Reference proteome</keyword>
<dbReference type="RefSeq" id="XP_033401177.1">
    <property type="nucleotide sequence ID" value="XM_033535165.1"/>
</dbReference>
<dbReference type="Proteomes" id="UP000799438">
    <property type="component" value="Unassembled WGS sequence"/>
</dbReference>
<protein>
    <submittedName>
        <fullName evidence="1">Uncharacterized protein</fullName>
    </submittedName>
</protein>
<dbReference type="EMBL" id="ML995477">
    <property type="protein sequence ID" value="KAF2145465.1"/>
    <property type="molecule type" value="Genomic_DNA"/>
</dbReference>
<proteinExistence type="predicted"/>
<gene>
    <name evidence="1" type="ORF">K452DRAFT_120255</name>
</gene>
<reference evidence="1" key="1">
    <citation type="journal article" date="2020" name="Stud. Mycol.">
        <title>101 Dothideomycetes genomes: a test case for predicting lifestyles and emergence of pathogens.</title>
        <authorList>
            <person name="Haridas S."/>
            <person name="Albert R."/>
            <person name="Binder M."/>
            <person name="Bloem J."/>
            <person name="Labutti K."/>
            <person name="Salamov A."/>
            <person name="Andreopoulos B."/>
            <person name="Baker S."/>
            <person name="Barry K."/>
            <person name="Bills G."/>
            <person name="Bluhm B."/>
            <person name="Cannon C."/>
            <person name="Castanera R."/>
            <person name="Culley D."/>
            <person name="Daum C."/>
            <person name="Ezra D."/>
            <person name="Gonzalez J."/>
            <person name="Henrissat B."/>
            <person name="Kuo A."/>
            <person name="Liang C."/>
            <person name="Lipzen A."/>
            <person name="Lutzoni F."/>
            <person name="Magnuson J."/>
            <person name="Mondo S."/>
            <person name="Nolan M."/>
            <person name="Ohm R."/>
            <person name="Pangilinan J."/>
            <person name="Park H.-J."/>
            <person name="Ramirez L."/>
            <person name="Alfaro M."/>
            <person name="Sun H."/>
            <person name="Tritt A."/>
            <person name="Yoshinaga Y."/>
            <person name="Zwiers L.-H."/>
            <person name="Turgeon B."/>
            <person name="Goodwin S."/>
            <person name="Spatafora J."/>
            <person name="Crous P."/>
            <person name="Grigoriev I."/>
        </authorList>
    </citation>
    <scope>NUCLEOTIDE SEQUENCE</scope>
    <source>
        <strain evidence="1">CBS 121167</strain>
    </source>
</reference>
<accession>A0A6A6BQ86</accession>
<dbReference type="GeneID" id="54292659"/>
<dbReference type="AlphaFoldDB" id="A0A6A6BQ86"/>
<name>A0A6A6BQ86_9PEZI</name>